<dbReference type="InterPro" id="IPR005749">
    <property type="entry name" value="Ribosomal_uL15_bac-type"/>
</dbReference>
<dbReference type="HAMAP" id="MF_01341">
    <property type="entry name" value="Ribosomal_uL15"/>
    <property type="match status" value="1"/>
</dbReference>
<gene>
    <name evidence="4 7" type="primary">rplO</name>
    <name evidence="7" type="ORF">COX64_02920</name>
</gene>
<evidence type="ECO:0000256" key="4">
    <source>
        <dbReference type="HAMAP-Rule" id="MF_01341"/>
    </source>
</evidence>
<evidence type="ECO:0000256" key="2">
    <source>
        <dbReference type="ARBA" id="ARBA00022980"/>
    </source>
</evidence>
<dbReference type="SUPFAM" id="SSF52080">
    <property type="entry name" value="Ribosomal proteins L15p and L18e"/>
    <property type="match status" value="1"/>
</dbReference>
<name>A0A2M7W1S6_9BACT</name>
<evidence type="ECO:0000256" key="5">
    <source>
        <dbReference type="SAM" id="MobiDB-lite"/>
    </source>
</evidence>
<protein>
    <recommendedName>
        <fullName evidence="4">Large ribosomal subunit protein uL15</fullName>
    </recommendedName>
</protein>
<dbReference type="PANTHER" id="PTHR12934">
    <property type="entry name" value="50S RIBOSOMAL PROTEIN L15"/>
    <property type="match status" value="1"/>
</dbReference>
<dbReference type="PANTHER" id="PTHR12934:SF11">
    <property type="entry name" value="LARGE RIBOSOMAL SUBUNIT PROTEIN UL15M"/>
    <property type="match status" value="1"/>
</dbReference>
<feature type="compositionally biased region" description="Gly residues" evidence="5">
    <location>
        <begin position="19"/>
        <end position="38"/>
    </location>
</feature>
<dbReference type="GO" id="GO:0019843">
    <property type="term" value="F:rRNA binding"/>
    <property type="evidence" value="ECO:0007669"/>
    <property type="project" value="UniProtKB-UniRule"/>
</dbReference>
<evidence type="ECO:0000313" key="8">
    <source>
        <dbReference type="Proteomes" id="UP000228952"/>
    </source>
</evidence>
<comment type="caution">
    <text evidence="7">The sequence shown here is derived from an EMBL/GenBank/DDBJ whole genome shotgun (WGS) entry which is preliminary data.</text>
</comment>
<feature type="domain" description="Large ribosomal subunit protein uL15/eL18" evidence="6">
    <location>
        <begin position="78"/>
        <end position="142"/>
    </location>
</feature>
<dbReference type="AlphaFoldDB" id="A0A2M7W1S6"/>
<reference evidence="8" key="1">
    <citation type="submission" date="2017-09" db="EMBL/GenBank/DDBJ databases">
        <title>Depth-based differentiation of microbial function through sediment-hosted aquifers and enrichment of novel symbionts in the deep terrestrial subsurface.</title>
        <authorList>
            <person name="Probst A.J."/>
            <person name="Ladd B."/>
            <person name="Jarett J.K."/>
            <person name="Geller-Mcgrath D.E."/>
            <person name="Sieber C.M.K."/>
            <person name="Emerson J.B."/>
            <person name="Anantharaman K."/>
            <person name="Thomas B.C."/>
            <person name="Malmstrom R."/>
            <person name="Stieglmeier M."/>
            <person name="Klingl A."/>
            <person name="Woyke T."/>
            <person name="Ryan C.M."/>
            <person name="Banfield J.F."/>
        </authorList>
    </citation>
    <scope>NUCLEOTIDE SEQUENCE [LARGE SCALE GENOMIC DNA]</scope>
</reference>
<keyword evidence="2 4" id="KW-0689">Ribosomal protein</keyword>
<dbReference type="GO" id="GO:0006412">
    <property type="term" value="P:translation"/>
    <property type="evidence" value="ECO:0007669"/>
    <property type="project" value="UniProtKB-UniRule"/>
</dbReference>
<dbReference type="InterPro" id="IPR030878">
    <property type="entry name" value="Ribosomal_uL15"/>
</dbReference>
<keyword evidence="4" id="KW-0694">RNA-binding</keyword>
<keyword evidence="4" id="KW-0699">rRNA-binding</keyword>
<dbReference type="GO" id="GO:0015934">
    <property type="term" value="C:large ribosomal subunit"/>
    <property type="evidence" value="ECO:0007669"/>
    <property type="project" value="InterPro"/>
</dbReference>
<evidence type="ECO:0000313" key="7">
    <source>
        <dbReference type="EMBL" id="PJA13796.1"/>
    </source>
</evidence>
<comment type="similarity">
    <text evidence="1 4">Belongs to the universal ribosomal protein uL15 family.</text>
</comment>
<dbReference type="Pfam" id="PF00828">
    <property type="entry name" value="Ribosomal_L27A"/>
    <property type="match status" value="1"/>
</dbReference>
<dbReference type="NCBIfam" id="TIGR01071">
    <property type="entry name" value="rplO_bact"/>
    <property type="match status" value="1"/>
</dbReference>
<comment type="subunit">
    <text evidence="4">Part of the 50S ribosomal subunit.</text>
</comment>
<dbReference type="InterPro" id="IPR036227">
    <property type="entry name" value="Ribosomal_uL15/eL18_sf"/>
</dbReference>
<accession>A0A2M7W1S6</accession>
<dbReference type="GO" id="GO:0003735">
    <property type="term" value="F:structural constituent of ribosome"/>
    <property type="evidence" value="ECO:0007669"/>
    <property type="project" value="InterPro"/>
</dbReference>
<dbReference type="InterPro" id="IPR021131">
    <property type="entry name" value="Ribosomal_uL15/eL18"/>
</dbReference>
<evidence type="ECO:0000256" key="1">
    <source>
        <dbReference type="ARBA" id="ARBA00007320"/>
    </source>
</evidence>
<feature type="region of interest" description="Disordered" evidence="5">
    <location>
        <begin position="17"/>
        <end position="42"/>
    </location>
</feature>
<comment type="function">
    <text evidence="4">Binds to the 23S rRNA.</text>
</comment>
<sequence>MEVNLKKLVLNVQKRRGRGIGSGKGGHTVGFGQKGQGSRGKHKVKITDEGGQIPLYRKLPTQQGFRSLQAKPSTVRIQWLNAHTVEGQVVDNVFLVAKGVIAKLTARAKIVGKDKVAHKITIKNVPVTAGAKKAIEAVGGNVIV</sequence>
<organism evidence="7 8">
    <name type="scientific">Candidatus Dojkabacteria bacterium CG_4_10_14_0_2_um_filter_Dojkabacteria_WS6_41_15</name>
    <dbReference type="NCBI Taxonomy" id="2014249"/>
    <lineage>
        <taxon>Bacteria</taxon>
        <taxon>Candidatus Dojkabacteria</taxon>
    </lineage>
</organism>
<dbReference type="EMBL" id="PFQB01000075">
    <property type="protein sequence ID" value="PJA13796.1"/>
    <property type="molecule type" value="Genomic_DNA"/>
</dbReference>
<evidence type="ECO:0000259" key="6">
    <source>
        <dbReference type="Pfam" id="PF00828"/>
    </source>
</evidence>
<evidence type="ECO:0000256" key="3">
    <source>
        <dbReference type="ARBA" id="ARBA00023274"/>
    </source>
</evidence>
<dbReference type="Proteomes" id="UP000228952">
    <property type="component" value="Unassembled WGS sequence"/>
</dbReference>
<keyword evidence="3 4" id="KW-0687">Ribonucleoprotein</keyword>
<proteinExistence type="inferred from homology"/>
<dbReference type="Gene3D" id="3.100.10.10">
    <property type="match status" value="1"/>
</dbReference>